<keyword evidence="1" id="KW-0812">Transmembrane</keyword>
<evidence type="ECO:0000256" key="1">
    <source>
        <dbReference type="SAM" id="Phobius"/>
    </source>
</evidence>
<accession>A0A4R5DJ34</accession>
<dbReference type="Gene3D" id="1.25.40.10">
    <property type="entry name" value="Tetratricopeptide repeat domain"/>
    <property type="match status" value="1"/>
</dbReference>
<proteinExistence type="predicted"/>
<comment type="caution">
    <text evidence="2">The sequence shown here is derived from an EMBL/GenBank/DDBJ whole genome shotgun (WGS) entry which is preliminary data.</text>
</comment>
<keyword evidence="1" id="KW-0472">Membrane</keyword>
<dbReference type="InParanoid" id="A0A4R5DJ34"/>
<feature type="transmembrane region" description="Helical" evidence="1">
    <location>
        <begin position="29"/>
        <end position="46"/>
    </location>
</feature>
<protein>
    <recommendedName>
        <fullName evidence="4">Tetratricopeptide repeat protein</fullName>
    </recommendedName>
</protein>
<evidence type="ECO:0000313" key="2">
    <source>
        <dbReference type="EMBL" id="TDE14142.1"/>
    </source>
</evidence>
<keyword evidence="1" id="KW-1133">Transmembrane helix</keyword>
<reference evidence="2 3" key="1">
    <citation type="submission" date="2019-03" db="EMBL/GenBank/DDBJ databases">
        <title>Draft genome sequences of novel Actinobacteria.</title>
        <authorList>
            <person name="Sahin N."/>
            <person name="Ay H."/>
            <person name="Saygin H."/>
        </authorList>
    </citation>
    <scope>NUCLEOTIDE SEQUENCE [LARGE SCALE GENOMIC DNA]</scope>
    <source>
        <strain evidence="2 3">5K138</strain>
    </source>
</reference>
<name>A0A4R5DJ34_9ACTN</name>
<evidence type="ECO:0008006" key="4">
    <source>
        <dbReference type="Google" id="ProtNLM"/>
    </source>
</evidence>
<dbReference type="AlphaFoldDB" id="A0A4R5DJ34"/>
<organism evidence="2 3">
    <name type="scientific">Jiangella asiatica</name>
    <dbReference type="NCBI Taxonomy" id="2530372"/>
    <lineage>
        <taxon>Bacteria</taxon>
        <taxon>Bacillati</taxon>
        <taxon>Actinomycetota</taxon>
        <taxon>Actinomycetes</taxon>
        <taxon>Jiangellales</taxon>
        <taxon>Jiangellaceae</taxon>
        <taxon>Jiangella</taxon>
    </lineage>
</organism>
<dbReference type="Proteomes" id="UP000294739">
    <property type="component" value="Unassembled WGS sequence"/>
</dbReference>
<dbReference type="RefSeq" id="WP_131892077.1">
    <property type="nucleotide sequence ID" value="NZ_SMKZ01000004.1"/>
</dbReference>
<sequence length="134" mass="14694">MAVLVGALLVLVIWRGVLLIRSGSAAGAAIGVAVAVIAVLGAWVLWRSVRFGMWMQRLARELESQGGLPVDELPRRPSGRADRAAADELFERRRAEAEASPDDWRVWFRLALAYDDAGDRGRARQAARKAIALF</sequence>
<dbReference type="OrthoDB" id="4485518at2"/>
<dbReference type="EMBL" id="SMKZ01000004">
    <property type="protein sequence ID" value="TDE14142.1"/>
    <property type="molecule type" value="Genomic_DNA"/>
</dbReference>
<gene>
    <name evidence="2" type="ORF">E1269_04760</name>
</gene>
<evidence type="ECO:0000313" key="3">
    <source>
        <dbReference type="Proteomes" id="UP000294739"/>
    </source>
</evidence>
<keyword evidence="3" id="KW-1185">Reference proteome</keyword>
<dbReference type="InterPro" id="IPR011990">
    <property type="entry name" value="TPR-like_helical_dom_sf"/>
</dbReference>